<sequence>MCGDLQVASTQSPDFLSISQVGTCCEAVGMSTRRV</sequence>
<protein>
    <submittedName>
        <fullName evidence="1">Uncharacterized protein</fullName>
    </submittedName>
</protein>
<reference evidence="1" key="1">
    <citation type="submission" date="2018-07" db="EMBL/GenBank/DDBJ databases">
        <authorList>
            <consortium name="Genoscope - CEA"/>
            <person name="William W."/>
        </authorList>
    </citation>
    <scope>NUCLEOTIDE SEQUENCE</scope>
    <source>
        <strain evidence="1">IK1</strain>
    </source>
</reference>
<name>A0A653A2L3_UNCDX</name>
<accession>A0A653A2L3</accession>
<proteinExistence type="predicted"/>
<dbReference type="AlphaFoldDB" id="A0A653A2L3"/>
<dbReference type="EMBL" id="UPXX01000013">
    <property type="protein sequence ID" value="VBB42244.1"/>
    <property type="molecule type" value="Genomic_DNA"/>
</dbReference>
<evidence type="ECO:0000313" key="1">
    <source>
        <dbReference type="EMBL" id="VBB42244.1"/>
    </source>
</evidence>
<organism evidence="1">
    <name type="scientific">Uncultured Desulfatiglans sp</name>
    <dbReference type="NCBI Taxonomy" id="1748965"/>
    <lineage>
        <taxon>Bacteria</taxon>
        <taxon>Pseudomonadati</taxon>
        <taxon>Thermodesulfobacteriota</taxon>
        <taxon>Desulfobacteria</taxon>
        <taxon>Desulfatiglandales</taxon>
        <taxon>Desulfatiglandaceae</taxon>
        <taxon>Desulfatiglans</taxon>
        <taxon>environmental samples</taxon>
    </lineage>
</organism>
<gene>
    <name evidence="1" type="ORF">TRIP_B200384</name>
</gene>